<name>A0A3A3YWZ4_9ACTN</name>
<accession>A0A3A3YWZ4</accession>
<proteinExistence type="predicted"/>
<protein>
    <submittedName>
        <fullName evidence="2">Asp23/Gls24 family envelope stress response protein</fullName>
    </submittedName>
</protein>
<evidence type="ECO:0000313" key="3">
    <source>
        <dbReference type="Proteomes" id="UP000265614"/>
    </source>
</evidence>
<dbReference type="EMBL" id="QZEZ01000006">
    <property type="protein sequence ID" value="RJK94788.1"/>
    <property type="molecule type" value="Genomic_DNA"/>
</dbReference>
<comment type="caution">
    <text evidence="2">The sequence shown here is derived from an EMBL/GenBank/DDBJ whole genome shotgun (WGS) entry which is preliminary data.</text>
</comment>
<feature type="compositionally biased region" description="Low complexity" evidence="1">
    <location>
        <begin position="23"/>
        <end position="32"/>
    </location>
</feature>
<organism evidence="2 3">
    <name type="scientific">Vallicoccus soli</name>
    <dbReference type="NCBI Taxonomy" id="2339232"/>
    <lineage>
        <taxon>Bacteria</taxon>
        <taxon>Bacillati</taxon>
        <taxon>Actinomycetota</taxon>
        <taxon>Actinomycetes</taxon>
        <taxon>Motilibacterales</taxon>
        <taxon>Vallicoccaceae</taxon>
        <taxon>Vallicoccus</taxon>
    </lineage>
</organism>
<evidence type="ECO:0000313" key="2">
    <source>
        <dbReference type="EMBL" id="RJK94788.1"/>
    </source>
</evidence>
<gene>
    <name evidence="2" type="ORF">D5H78_13255</name>
</gene>
<keyword evidence="3" id="KW-1185">Reference proteome</keyword>
<dbReference type="Proteomes" id="UP000265614">
    <property type="component" value="Unassembled WGS sequence"/>
</dbReference>
<feature type="region of interest" description="Disordered" evidence="1">
    <location>
        <begin position="1"/>
        <end position="41"/>
    </location>
</feature>
<reference evidence="2 3" key="1">
    <citation type="submission" date="2018-09" db="EMBL/GenBank/DDBJ databases">
        <title>YIM 75000 draft genome.</title>
        <authorList>
            <person name="Tang S."/>
            <person name="Feng Y."/>
        </authorList>
    </citation>
    <scope>NUCLEOTIDE SEQUENCE [LARGE SCALE GENOMIC DNA]</scope>
    <source>
        <strain evidence="2 3">YIM 75000</strain>
    </source>
</reference>
<feature type="compositionally biased region" description="Basic and acidic residues" evidence="1">
    <location>
        <begin position="11"/>
        <end position="22"/>
    </location>
</feature>
<dbReference type="AlphaFoldDB" id="A0A3A3YWZ4"/>
<evidence type="ECO:0000256" key="1">
    <source>
        <dbReference type="SAM" id="MobiDB-lite"/>
    </source>
</evidence>
<sequence length="179" mass="18246">MSGMDGGRPARSGEHPGPDRGADGAPAGAPEQEVPPLPAPVLELVREPVRAPASLRPTVMRRVRDAAGTGGSVVVGDGGRGEDRVALRVVERLARAAAERVPGVALVVGRAHVDAEQGPGGLVRVHLDVTVERGATITELAEAVRRAVRRDLRAGASVPVGAVDVAVVDVRVDGPTDGA</sequence>